<accession>A0AB37Z562</accession>
<feature type="transmembrane region" description="Helical" evidence="1">
    <location>
        <begin position="171"/>
        <end position="190"/>
    </location>
</feature>
<keyword evidence="1" id="KW-0472">Membrane</keyword>
<protein>
    <submittedName>
        <fullName evidence="3">Peptidoglycan/LPS O-acetylase OafA/YrhL, contains acyltransferase and SGNH-hydrolase domains</fullName>
    </submittedName>
</protein>
<feature type="transmembrane region" description="Helical" evidence="1">
    <location>
        <begin position="229"/>
        <end position="246"/>
    </location>
</feature>
<feature type="transmembrane region" description="Helical" evidence="1">
    <location>
        <begin position="150"/>
        <end position="165"/>
    </location>
</feature>
<proteinExistence type="predicted"/>
<keyword evidence="1" id="KW-0812">Transmembrane</keyword>
<feature type="transmembrane region" description="Helical" evidence="1">
    <location>
        <begin position="48"/>
        <end position="67"/>
    </location>
</feature>
<reference evidence="3 4" key="1">
    <citation type="submission" date="2016-10" db="EMBL/GenBank/DDBJ databases">
        <authorList>
            <person name="Varghese N."/>
            <person name="Submissions S."/>
        </authorList>
    </citation>
    <scope>NUCLEOTIDE SEQUENCE [LARGE SCALE GENOMIC DNA]</scope>
    <source>
        <strain evidence="3 4">DSM 17833</strain>
    </source>
</reference>
<dbReference type="GO" id="GO:0016747">
    <property type="term" value="F:acyltransferase activity, transferring groups other than amino-acyl groups"/>
    <property type="evidence" value="ECO:0007669"/>
    <property type="project" value="InterPro"/>
</dbReference>
<feature type="transmembrane region" description="Helical" evidence="1">
    <location>
        <begin position="88"/>
        <end position="108"/>
    </location>
</feature>
<keyword evidence="1" id="KW-1133">Transmembrane helix</keyword>
<dbReference type="GO" id="GO:0016020">
    <property type="term" value="C:membrane"/>
    <property type="evidence" value="ECO:0007669"/>
    <property type="project" value="TreeGrafter"/>
</dbReference>
<dbReference type="EMBL" id="FMTL01000001">
    <property type="protein sequence ID" value="SCW43378.1"/>
    <property type="molecule type" value="Genomic_DNA"/>
</dbReference>
<dbReference type="Pfam" id="PF01757">
    <property type="entry name" value="Acyl_transf_3"/>
    <property type="match status" value="1"/>
</dbReference>
<evidence type="ECO:0000313" key="3">
    <source>
        <dbReference type="EMBL" id="SCW43378.1"/>
    </source>
</evidence>
<feature type="domain" description="Acyltransferase 3" evidence="2">
    <location>
        <begin position="20"/>
        <end position="333"/>
    </location>
</feature>
<evidence type="ECO:0000313" key="4">
    <source>
        <dbReference type="Proteomes" id="UP000242418"/>
    </source>
</evidence>
<dbReference type="InterPro" id="IPR050879">
    <property type="entry name" value="Acyltransferase_3"/>
</dbReference>
<evidence type="ECO:0000259" key="2">
    <source>
        <dbReference type="Pfam" id="PF01757"/>
    </source>
</evidence>
<dbReference type="AlphaFoldDB" id="A0AB37Z562"/>
<feature type="transmembrane region" description="Helical" evidence="1">
    <location>
        <begin position="280"/>
        <end position="303"/>
    </location>
</feature>
<feature type="transmembrane region" description="Helical" evidence="1">
    <location>
        <begin position="315"/>
        <end position="339"/>
    </location>
</feature>
<name>A0AB37Z562_9PSED</name>
<keyword evidence="3" id="KW-0012">Acyltransferase</keyword>
<dbReference type="InterPro" id="IPR002656">
    <property type="entry name" value="Acyl_transf_3_dom"/>
</dbReference>
<evidence type="ECO:0000256" key="1">
    <source>
        <dbReference type="SAM" id="Phobius"/>
    </source>
</evidence>
<feature type="transmembrane region" description="Helical" evidence="1">
    <location>
        <begin position="202"/>
        <end position="223"/>
    </location>
</feature>
<dbReference type="PANTHER" id="PTHR23028:SF53">
    <property type="entry name" value="ACYL_TRANSF_3 DOMAIN-CONTAINING PROTEIN"/>
    <property type="match status" value="1"/>
</dbReference>
<organism evidence="3 4">
    <name type="scientific">Pseudomonas peli</name>
    <dbReference type="NCBI Taxonomy" id="592361"/>
    <lineage>
        <taxon>Bacteria</taxon>
        <taxon>Pseudomonadati</taxon>
        <taxon>Pseudomonadota</taxon>
        <taxon>Gammaproteobacteria</taxon>
        <taxon>Pseudomonadales</taxon>
        <taxon>Pseudomonadaceae</taxon>
        <taxon>Pseudomonas</taxon>
    </lineage>
</organism>
<keyword evidence="3" id="KW-0808">Transferase</keyword>
<keyword evidence="4" id="KW-1185">Reference proteome</keyword>
<dbReference type="GO" id="GO:0009103">
    <property type="term" value="P:lipopolysaccharide biosynthetic process"/>
    <property type="evidence" value="ECO:0007669"/>
    <property type="project" value="TreeGrafter"/>
</dbReference>
<gene>
    <name evidence="3" type="ORF">SAMN05216370_1199</name>
</gene>
<dbReference type="Proteomes" id="UP000242418">
    <property type="component" value="Unassembled WGS sequence"/>
</dbReference>
<sequence length="349" mass="39809">MLASDAESQRVVGSRLEYVPALDGLRALAIALVMLFHAGVPFLPGANLGVDIFFVLSGYLIGRLLLAEFRVHAAIDLRRFYRRRLWRLMPPLLLLLALYAVLAPLVWPDYYFHLRDGIELLLYLADIALVFGDGPQYLLHAWSLGIEERFYLLFPVLLLFLLRISSYNRLWLFFLLLALLVTLWRFYWVQLDSYEVAMYFRFDMRLSGLLLGVMVAWLAPAWLPDMGRAGRSMLPLMLGVLLLLVLPEHGQPWRLAYGLPVVELLTALAIIWVVQQPGCLLSRLLGAPALVYVGKISYGLYLFHYPIMQYLKGLYSWPAVAVGGVILAGVLAVLSWHLLEVPLSRWRKR</sequence>
<feature type="transmembrane region" description="Helical" evidence="1">
    <location>
        <begin position="255"/>
        <end position="274"/>
    </location>
</feature>
<dbReference type="PANTHER" id="PTHR23028">
    <property type="entry name" value="ACETYLTRANSFERASE"/>
    <property type="match status" value="1"/>
</dbReference>
<comment type="caution">
    <text evidence="3">The sequence shown here is derived from an EMBL/GenBank/DDBJ whole genome shotgun (WGS) entry which is preliminary data.</text>
</comment>